<dbReference type="EMBL" id="JARKIB010000053">
    <property type="protein sequence ID" value="KAJ7754049.1"/>
    <property type="molecule type" value="Genomic_DNA"/>
</dbReference>
<accession>A0AAD7NBR5</accession>
<evidence type="ECO:0000313" key="3">
    <source>
        <dbReference type="Proteomes" id="UP001215598"/>
    </source>
</evidence>
<evidence type="ECO:0000256" key="1">
    <source>
        <dbReference type="SAM" id="MobiDB-lite"/>
    </source>
</evidence>
<dbReference type="Proteomes" id="UP001215598">
    <property type="component" value="Unassembled WGS sequence"/>
</dbReference>
<evidence type="ECO:0000313" key="2">
    <source>
        <dbReference type="EMBL" id="KAJ7754049.1"/>
    </source>
</evidence>
<keyword evidence="3" id="KW-1185">Reference proteome</keyword>
<organism evidence="2 3">
    <name type="scientific">Mycena metata</name>
    <dbReference type="NCBI Taxonomy" id="1033252"/>
    <lineage>
        <taxon>Eukaryota</taxon>
        <taxon>Fungi</taxon>
        <taxon>Dikarya</taxon>
        <taxon>Basidiomycota</taxon>
        <taxon>Agaricomycotina</taxon>
        <taxon>Agaricomycetes</taxon>
        <taxon>Agaricomycetidae</taxon>
        <taxon>Agaricales</taxon>
        <taxon>Marasmiineae</taxon>
        <taxon>Mycenaceae</taxon>
        <taxon>Mycena</taxon>
    </lineage>
</organism>
<reference evidence="2" key="1">
    <citation type="submission" date="2023-03" db="EMBL/GenBank/DDBJ databases">
        <title>Massive genome expansion in bonnet fungi (Mycena s.s.) driven by repeated elements and novel gene families across ecological guilds.</title>
        <authorList>
            <consortium name="Lawrence Berkeley National Laboratory"/>
            <person name="Harder C.B."/>
            <person name="Miyauchi S."/>
            <person name="Viragh M."/>
            <person name="Kuo A."/>
            <person name="Thoen E."/>
            <person name="Andreopoulos B."/>
            <person name="Lu D."/>
            <person name="Skrede I."/>
            <person name="Drula E."/>
            <person name="Henrissat B."/>
            <person name="Morin E."/>
            <person name="Kohler A."/>
            <person name="Barry K."/>
            <person name="LaButti K."/>
            <person name="Morin E."/>
            <person name="Salamov A."/>
            <person name="Lipzen A."/>
            <person name="Mereny Z."/>
            <person name="Hegedus B."/>
            <person name="Baldrian P."/>
            <person name="Stursova M."/>
            <person name="Weitz H."/>
            <person name="Taylor A."/>
            <person name="Grigoriev I.V."/>
            <person name="Nagy L.G."/>
            <person name="Martin F."/>
            <person name="Kauserud H."/>
        </authorList>
    </citation>
    <scope>NUCLEOTIDE SEQUENCE</scope>
    <source>
        <strain evidence="2">CBHHK182m</strain>
    </source>
</reference>
<gene>
    <name evidence="2" type="ORF">B0H16DRAFT_1459143</name>
</gene>
<protein>
    <submittedName>
        <fullName evidence="2">Uncharacterized protein</fullName>
    </submittedName>
</protein>
<comment type="caution">
    <text evidence="2">The sequence shown here is derived from an EMBL/GenBank/DDBJ whole genome shotgun (WGS) entry which is preliminary data.</text>
</comment>
<dbReference type="AlphaFoldDB" id="A0AAD7NBR5"/>
<feature type="region of interest" description="Disordered" evidence="1">
    <location>
        <begin position="35"/>
        <end position="72"/>
    </location>
</feature>
<sequence length="143" mass="15335">MARRHLSTPWLEDVAIAIIKVWCLLRKLGPLSGSRIHSSTSRAAQGDESRQQKACGIQKKGSNEGDYTHTSIEGFYSPPLGPTACPNIESSLGYATVTHADSLLLSSSRCGRRLYESSRLFGLKLGMSKAGSGVEKREPGAGS</sequence>
<name>A0AAD7NBR5_9AGAR</name>
<proteinExistence type="predicted"/>